<evidence type="ECO:0000313" key="3">
    <source>
        <dbReference type="Proteomes" id="UP000322225"/>
    </source>
</evidence>
<keyword evidence="3" id="KW-1185">Reference proteome</keyword>
<dbReference type="EMBL" id="CP144054">
    <property type="protein sequence ID" value="WWD17821.1"/>
    <property type="molecule type" value="Genomic_DNA"/>
</dbReference>
<dbReference type="GeneID" id="43588880"/>
<feature type="compositionally biased region" description="Polar residues" evidence="1">
    <location>
        <begin position="145"/>
        <end position="155"/>
    </location>
</feature>
<reference evidence="2" key="2">
    <citation type="submission" date="2024-01" db="EMBL/GenBank/DDBJ databases">
        <title>Comparative genomics of Cryptococcus and Kwoniella reveals pathogenesis evolution and contrasting modes of karyotype evolution via chromosome fusion or intercentromeric recombination.</title>
        <authorList>
            <person name="Coelho M.A."/>
            <person name="David-Palma M."/>
            <person name="Shea T."/>
            <person name="Bowers K."/>
            <person name="McGinley-Smith S."/>
            <person name="Mohammad A.W."/>
            <person name="Gnirke A."/>
            <person name="Yurkov A.M."/>
            <person name="Nowrousian M."/>
            <person name="Sun S."/>
            <person name="Cuomo C.A."/>
            <person name="Heitman J."/>
        </authorList>
    </citation>
    <scope>NUCLEOTIDE SEQUENCE</scope>
    <source>
        <strain evidence="2">CBS 12478</strain>
    </source>
</reference>
<sequence length="270" mass="29437">MEGHIYRDTYYFEESFTVPWPAGQLRVAITPVASSRSRPNHPPSSSHSHSGRNRSSHHGSEHRSHKRRSDRTDHSGLELVSELDDRSVRGQLPNNEIYQAAGSEPSPRMELEGSGGGWDPLQTSSGMEHVPELCDDSSAGPAYHQSRSGSRTSNMGELYGSEPPIAELESAPGMWGMGSHNVYEGGSDKVLCTPTVPPSVHGHARARSVQQPYVRTAPPTMAPPMDTYASHTPMVYGSGATSLEHTFFEAEGDYPLVSSEVPWRTSKKGN</sequence>
<dbReference type="Proteomes" id="UP000322225">
    <property type="component" value="Chromosome 4"/>
</dbReference>
<evidence type="ECO:0000256" key="1">
    <source>
        <dbReference type="SAM" id="MobiDB-lite"/>
    </source>
</evidence>
<accession>A0AAJ8LG13</accession>
<reference evidence="2" key="1">
    <citation type="submission" date="2017-08" db="EMBL/GenBank/DDBJ databases">
        <authorList>
            <person name="Cuomo C."/>
            <person name="Billmyre B."/>
            <person name="Heitman J."/>
        </authorList>
    </citation>
    <scope>NUCLEOTIDE SEQUENCE</scope>
    <source>
        <strain evidence="2">CBS 12478</strain>
    </source>
</reference>
<protein>
    <submittedName>
        <fullName evidence="2">Uncharacterized protein</fullName>
    </submittedName>
</protein>
<organism evidence="2 3">
    <name type="scientific">Kwoniella shandongensis</name>
    <dbReference type="NCBI Taxonomy" id="1734106"/>
    <lineage>
        <taxon>Eukaryota</taxon>
        <taxon>Fungi</taxon>
        <taxon>Dikarya</taxon>
        <taxon>Basidiomycota</taxon>
        <taxon>Agaricomycotina</taxon>
        <taxon>Tremellomycetes</taxon>
        <taxon>Tremellales</taxon>
        <taxon>Cryptococcaceae</taxon>
        <taxon>Kwoniella</taxon>
    </lineage>
</organism>
<evidence type="ECO:0000313" key="2">
    <source>
        <dbReference type="EMBL" id="WWD17821.1"/>
    </source>
</evidence>
<feature type="region of interest" description="Disordered" evidence="1">
    <location>
        <begin position="31"/>
        <end position="164"/>
    </location>
</feature>
<dbReference type="AlphaFoldDB" id="A0AAJ8LG13"/>
<dbReference type="RefSeq" id="XP_031860857.2">
    <property type="nucleotide sequence ID" value="XM_032004742.2"/>
</dbReference>
<proteinExistence type="predicted"/>
<dbReference type="KEGG" id="ksn:43588880"/>
<gene>
    <name evidence="2" type="ORF">CI109_102264</name>
</gene>
<name>A0AAJ8LG13_9TREE</name>